<keyword evidence="2" id="KW-1185">Reference proteome</keyword>
<proteinExistence type="predicted"/>
<dbReference type="AlphaFoldDB" id="A0AAP2ZB96"/>
<sequence>MSEQSRWTNKRRTFLKGAGVTATAGLAGCLGDLTGGDDETISWVMNPAEESIDIETQYSPLFNYLEDEAGVEIEGIQTSDYSSTVLEMQRGSGDFADTSPGAVAQIPDDIDVVGMRLAFGAERYFSLIATTPDNDIDSLEDLEGKHVATASSTSVSGTLFPMLMLSQAGLDTGGAPDGNPNDFEWSPSDHDTAREQLIENPNVDAAAAGAFSLADHIPQEQFDEMSQDFVDISVEYGDAGTRDPELQLLGVSDPIPRAPIVVRSDWDDPIREELEELMIEAEPENFEHDPEELVDDLGLDPEILDADPEDLTEEQLEDLETFEDHELWFNGIEPATHDDYQPVVDLLDELGLSPEDI</sequence>
<dbReference type="Proteomes" id="UP001321047">
    <property type="component" value="Unassembled WGS sequence"/>
</dbReference>
<dbReference type="PROSITE" id="PS51257">
    <property type="entry name" value="PROKAR_LIPOPROTEIN"/>
    <property type="match status" value="1"/>
</dbReference>
<comment type="caution">
    <text evidence="1">The sequence shown here is derived from an EMBL/GenBank/DDBJ whole genome shotgun (WGS) entry which is preliminary data.</text>
</comment>
<protein>
    <submittedName>
        <fullName evidence="1">PhnD/SsuA/transferrin family substrate-binding protein</fullName>
    </submittedName>
</protein>
<gene>
    <name evidence="1" type="ORF">OB919_19275</name>
</gene>
<name>A0AAP2ZB96_9EURY</name>
<dbReference type="EMBL" id="JAOPJZ010000029">
    <property type="protein sequence ID" value="MCU4754094.1"/>
    <property type="molecule type" value="Genomic_DNA"/>
</dbReference>
<organism evidence="1 2">
    <name type="scientific">Natronosalvus hydrolyticus</name>
    <dbReference type="NCBI Taxonomy" id="2979988"/>
    <lineage>
        <taxon>Archaea</taxon>
        <taxon>Methanobacteriati</taxon>
        <taxon>Methanobacteriota</taxon>
        <taxon>Stenosarchaea group</taxon>
        <taxon>Halobacteria</taxon>
        <taxon>Halobacteriales</taxon>
        <taxon>Natrialbaceae</taxon>
        <taxon>Natronosalvus</taxon>
    </lineage>
</organism>
<accession>A0AAP2ZB96</accession>
<dbReference type="SUPFAM" id="SSF53850">
    <property type="entry name" value="Periplasmic binding protein-like II"/>
    <property type="match status" value="1"/>
</dbReference>
<dbReference type="RefSeq" id="WP_342810399.1">
    <property type="nucleotide sequence ID" value="NZ_JAOPJZ010000029.1"/>
</dbReference>
<evidence type="ECO:0000313" key="2">
    <source>
        <dbReference type="Proteomes" id="UP001321047"/>
    </source>
</evidence>
<dbReference type="PANTHER" id="PTHR35841:SF1">
    <property type="entry name" value="PHOSPHONATES-BINDING PERIPLASMIC PROTEIN"/>
    <property type="match status" value="1"/>
</dbReference>
<dbReference type="Gene3D" id="3.40.190.10">
    <property type="entry name" value="Periplasmic binding protein-like II"/>
    <property type="match status" value="2"/>
</dbReference>
<dbReference type="PANTHER" id="PTHR35841">
    <property type="entry name" value="PHOSPHONATES-BINDING PERIPLASMIC PROTEIN"/>
    <property type="match status" value="1"/>
</dbReference>
<reference evidence="1 2" key="1">
    <citation type="submission" date="2022-09" db="EMBL/GenBank/DDBJ databases">
        <title>Enrichment on poylsaccharides allowed isolation of novel metabolic and taxonomic groups of Haloarchaea.</title>
        <authorList>
            <person name="Sorokin D.Y."/>
            <person name="Elcheninov A.G."/>
            <person name="Khizhniak T.V."/>
            <person name="Kolganova T.V."/>
            <person name="Kublanov I.V."/>
        </authorList>
    </citation>
    <scope>NUCLEOTIDE SEQUENCE [LARGE SCALE GENOMIC DNA]</scope>
    <source>
        <strain evidence="1 2">AArc-curdl1</strain>
    </source>
</reference>
<evidence type="ECO:0000313" key="1">
    <source>
        <dbReference type="EMBL" id="MCU4754094.1"/>
    </source>
</evidence>
<dbReference type="Pfam" id="PF12974">
    <property type="entry name" value="Phosphonate-bd"/>
    <property type="match status" value="1"/>
</dbReference>